<name>A0A846MIB0_9BACL</name>
<reference evidence="1 2" key="1">
    <citation type="submission" date="2020-03" db="EMBL/GenBank/DDBJ databases">
        <title>Genomic Encyclopedia of Archaeal and Bacterial Type Strains, Phase II (KMG-II): from individual species to whole genera.</title>
        <authorList>
            <person name="Goeker M."/>
        </authorList>
    </citation>
    <scope>NUCLEOTIDE SEQUENCE [LARGE SCALE GENOMIC DNA]</scope>
    <source>
        <strain evidence="1 2">DSM 4749</strain>
    </source>
</reference>
<keyword evidence="2" id="KW-1185">Reference proteome</keyword>
<evidence type="ECO:0000313" key="2">
    <source>
        <dbReference type="Proteomes" id="UP000532769"/>
    </source>
</evidence>
<protein>
    <submittedName>
        <fullName evidence="1">Uncharacterized protein</fullName>
    </submittedName>
</protein>
<dbReference type="EMBL" id="JAASRS010000001">
    <property type="protein sequence ID" value="NIK13775.1"/>
    <property type="molecule type" value="Genomic_DNA"/>
</dbReference>
<accession>A0A846MIB0</accession>
<organism evidence="1 2">
    <name type="scientific">Saccharococcus thermophilus</name>
    <dbReference type="NCBI Taxonomy" id="29396"/>
    <lineage>
        <taxon>Bacteria</taxon>
        <taxon>Bacillati</taxon>
        <taxon>Bacillota</taxon>
        <taxon>Bacilli</taxon>
        <taxon>Bacillales</taxon>
        <taxon>Anoxybacillaceae</taxon>
        <taxon>Saccharococcus</taxon>
    </lineage>
</organism>
<dbReference type="Proteomes" id="UP000532769">
    <property type="component" value="Unassembled WGS sequence"/>
</dbReference>
<gene>
    <name evidence="1" type="ORF">BDD39_000285</name>
</gene>
<sequence length="34" mass="3648">MGNILWKTIEDMTADGVKTPDIGGKAAREATDEI</sequence>
<proteinExistence type="predicted"/>
<dbReference type="AlphaFoldDB" id="A0A846MIB0"/>
<comment type="caution">
    <text evidence="1">The sequence shown here is derived from an EMBL/GenBank/DDBJ whole genome shotgun (WGS) entry which is preliminary data.</text>
</comment>
<evidence type="ECO:0000313" key="1">
    <source>
        <dbReference type="EMBL" id="NIK13775.1"/>
    </source>
</evidence>